<dbReference type="OrthoDB" id="9799036at2"/>
<keyword evidence="2" id="KW-1185">Reference proteome</keyword>
<comment type="caution">
    <text evidence="1">The sequence shown here is derived from an EMBL/GenBank/DDBJ whole genome shotgun (WGS) entry which is preliminary data.</text>
</comment>
<dbReference type="AlphaFoldDB" id="A0A084GX50"/>
<dbReference type="RefSeq" id="WP_029279251.1">
    <property type="nucleotide sequence ID" value="NZ_CP176757.1"/>
</dbReference>
<dbReference type="GO" id="GO:0047617">
    <property type="term" value="F:fatty acyl-CoA hydrolase activity"/>
    <property type="evidence" value="ECO:0007669"/>
    <property type="project" value="TreeGrafter"/>
</dbReference>
<evidence type="ECO:0000313" key="2">
    <source>
        <dbReference type="Proteomes" id="UP000028549"/>
    </source>
</evidence>
<dbReference type="Gene3D" id="3.10.129.10">
    <property type="entry name" value="Hotdog Thioesterase"/>
    <property type="match status" value="1"/>
</dbReference>
<dbReference type="PANTHER" id="PTHR31793:SF24">
    <property type="entry name" value="LONG-CHAIN ACYL-COA THIOESTERASE FADM"/>
    <property type="match status" value="1"/>
</dbReference>
<dbReference type="SUPFAM" id="SSF54637">
    <property type="entry name" value="Thioesterase/thiol ester dehydrase-isomerase"/>
    <property type="match status" value="1"/>
</dbReference>
<proteinExistence type="predicted"/>
<accession>A0A084GX50</accession>
<dbReference type="PANTHER" id="PTHR31793">
    <property type="entry name" value="4-HYDROXYBENZOYL-COA THIOESTERASE FAMILY MEMBER"/>
    <property type="match status" value="1"/>
</dbReference>
<dbReference type="InterPro" id="IPR050563">
    <property type="entry name" value="4-hydroxybenzoyl-CoA_TE"/>
</dbReference>
<dbReference type="InterPro" id="IPR029069">
    <property type="entry name" value="HotDog_dom_sf"/>
</dbReference>
<sequence>MNKIPYITMPLQEWKDTFAFHHPLKVRFSETDMFGHMNNTAPIAYFEEARIEFFKHAGLMENWLKKDGELIPVVADIQCDYIRQVFFDEELLLFVKAASVGNSSAELHYCAVNKKREVCFTGRGTVVQISKYNGKSVPFLNAEKKMLIGSEVFAT</sequence>
<reference evidence="1 2" key="1">
    <citation type="journal article" date="2005" name="Int. J. Syst. Evol. Microbiol.">
        <title>Bacillus cibi sp. nov., isolated from jeotgal, a traditional Korean fermented seafood.</title>
        <authorList>
            <person name="Yoon J.H."/>
            <person name="Lee C.H."/>
            <person name="Oh T.K."/>
        </authorList>
    </citation>
    <scope>NUCLEOTIDE SEQUENCE [LARGE SCALE GENOMIC DNA]</scope>
    <source>
        <strain evidence="1 2">DSM 16189</strain>
    </source>
</reference>
<dbReference type="Proteomes" id="UP000028549">
    <property type="component" value="Unassembled WGS sequence"/>
</dbReference>
<dbReference type="CDD" id="cd00586">
    <property type="entry name" value="4HBT"/>
    <property type="match status" value="1"/>
</dbReference>
<dbReference type="STRING" id="246786.GS18_0212475"/>
<name>A0A084GX50_METID</name>
<evidence type="ECO:0000313" key="1">
    <source>
        <dbReference type="EMBL" id="KEZ51912.1"/>
    </source>
</evidence>
<dbReference type="Pfam" id="PF13279">
    <property type="entry name" value="4HBT_2"/>
    <property type="match status" value="1"/>
</dbReference>
<protein>
    <submittedName>
        <fullName evidence="1">Uncharacterized protein</fullName>
    </submittedName>
</protein>
<dbReference type="EMBL" id="JNVC02000005">
    <property type="protein sequence ID" value="KEZ51912.1"/>
    <property type="molecule type" value="Genomic_DNA"/>
</dbReference>
<organism evidence="1 2">
    <name type="scientific">Metabacillus indicus</name>
    <name type="common">Bacillus indicus</name>
    <dbReference type="NCBI Taxonomy" id="246786"/>
    <lineage>
        <taxon>Bacteria</taxon>
        <taxon>Bacillati</taxon>
        <taxon>Bacillota</taxon>
        <taxon>Bacilli</taxon>
        <taxon>Bacillales</taxon>
        <taxon>Bacillaceae</taxon>
        <taxon>Metabacillus</taxon>
    </lineage>
</organism>
<gene>
    <name evidence="1" type="ORF">GS18_0212475</name>
</gene>